<keyword evidence="13" id="KW-1185">Reference proteome</keyword>
<keyword evidence="5" id="KW-0479">Metal-binding</keyword>
<accession>A0ABV2KMX3</accession>
<sequence length="146" mass="15950">MRIATSAIMFASLVVSAPVFAETHEVKMLNRNETGPMVYEPDFLEIAPGDTVKFLGTTSGHNAATVEGMAPEGYEGFLGKINEEIEVTLDRQGFYGVKCSPHYGMGMVMIIRVGDADLPASFPASDVPERAKKRFDEILERNGYGK</sequence>
<dbReference type="Gene3D" id="2.60.40.420">
    <property type="entry name" value="Cupredoxins - blue copper proteins"/>
    <property type="match status" value="1"/>
</dbReference>
<evidence type="ECO:0000256" key="6">
    <source>
        <dbReference type="ARBA" id="ARBA00022764"/>
    </source>
</evidence>
<comment type="subcellular location">
    <subcellularLocation>
        <location evidence="2">Periplasm</location>
    </subcellularLocation>
</comment>
<dbReference type="InterPro" id="IPR028871">
    <property type="entry name" value="BlueCu_1_BS"/>
</dbReference>
<dbReference type="EMBL" id="JBEPMN010000011">
    <property type="protein sequence ID" value="MET3662394.1"/>
    <property type="molecule type" value="Genomic_DNA"/>
</dbReference>
<protein>
    <recommendedName>
        <fullName evidence="3 9">Pseudoazurin</fullName>
    </recommendedName>
</protein>
<dbReference type="InterPro" id="IPR001235">
    <property type="entry name" value="Copper_blue_Plastocyanin"/>
</dbReference>
<name>A0ABV2KMX3_9HYPH</name>
<dbReference type="PROSITE" id="PS00196">
    <property type="entry name" value="COPPER_BLUE"/>
    <property type="match status" value="1"/>
</dbReference>
<evidence type="ECO:0000256" key="1">
    <source>
        <dbReference type="ARBA" id="ARBA00001935"/>
    </source>
</evidence>
<proteinExistence type="predicted"/>
<evidence type="ECO:0000259" key="11">
    <source>
        <dbReference type="Pfam" id="PF00127"/>
    </source>
</evidence>
<feature type="chain" id="PRO_5046436080" description="Pseudoazurin" evidence="10">
    <location>
        <begin position="22"/>
        <end position="146"/>
    </location>
</feature>
<keyword evidence="7" id="KW-0249">Electron transport</keyword>
<keyword evidence="10" id="KW-0732">Signal</keyword>
<evidence type="ECO:0000256" key="3">
    <source>
        <dbReference type="ARBA" id="ARBA00016984"/>
    </source>
</evidence>
<evidence type="ECO:0000313" key="12">
    <source>
        <dbReference type="EMBL" id="MET3662394.1"/>
    </source>
</evidence>
<dbReference type="Pfam" id="PF00127">
    <property type="entry name" value="Copper-bind"/>
    <property type="match status" value="1"/>
</dbReference>
<evidence type="ECO:0000256" key="7">
    <source>
        <dbReference type="ARBA" id="ARBA00022982"/>
    </source>
</evidence>
<dbReference type="SUPFAM" id="SSF49503">
    <property type="entry name" value="Cupredoxins"/>
    <property type="match status" value="1"/>
</dbReference>
<evidence type="ECO:0000313" key="13">
    <source>
        <dbReference type="Proteomes" id="UP001549143"/>
    </source>
</evidence>
<evidence type="ECO:0000256" key="4">
    <source>
        <dbReference type="ARBA" id="ARBA00022448"/>
    </source>
</evidence>
<evidence type="ECO:0000256" key="2">
    <source>
        <dbReference type="ARBA" id="ARBA00004418"/>
    </source>
</evidence>
<comment type="caution">
    <text evidence="12">The sequence shown here is derived from an EMBL/GenBank/DDBJ whole genome shotgun (WGS) entry which is preliminary data.</text>
</comment>
<organism evidence="12 13">
    <name type="scientific">Aquamicrobium ahrensii</name>
    <dbReference type="NCBI Taxonomy" id="469551"/>
    <lineage>
        <taxon>Bacteria</taxon>
        <taxon>Pseudomonadati</taxon>
        <taxon>Pseudomonadota</taxon>
        <taxon>Alphaproteobacteria</taxon>
        <taxon>Hyphomicrobiales</taxon>
        <taxon>Phyllobacteriaceae</taxon>
        <taxon>Aquamicrobium</taxon>
    </lineage>
</organism>
<gene>
    <name evidence="12" type="ORF">ABID44_002732</name>
</gene>
<dbReference type="RefSeq" id="WP_354152248.1">
    <property type="nucleotide sequence ID" value="NZ_JBEPMN010000011.1"/>
</dbReference>
<dbReference type="InterPro" id="IPR012745">
    <property type="entry name" value="Pseudoazurin"/>
</dbReference>
<keyword evidence="6" id="KW-0574">Periplasm</keyword>
<evidence type="ECO:0000256" key="8">
    <source>
        <dbReference type="ARBA" id="ARBA00023008"/>
    </source>
</evidence>
<dbReference type="CDD" id="cd04218">
    <property type="entry name" value="Pseudoazurin"/>
    <property type="match status" value="1"/>
</dbReference>
<evidence type="ECO:0000256" key="5">
    <source>
        <dbReference type="ARBA" id="ARBA00022723"/>
    </source>
</evidence>
<feature type="signal peptide" evidence="10">
    <location>
        <begin position="1"/>
        <end position="21"/>
    </location>
</feature>
<dbReference type="NCBIfam" id="TIGR02375">
    <property type="entry name" value="pseudoazurin"/>
    <property type="match status" value="1"/>
</dbReference>
<dbReference type="PRINTS" id="PR00155">
    <property type="entry name" value="AMICYANIN"/>
</dbReference>
<keyword evidence="4" id="KW-0813">Transport</keyword>
<dbReference type="InterPro" id="IPR000923">
    <property type="entry name" value="BlueCu_1"/>
</dbReference>
<comment type="cofactor">
    <cofactor evidence="1">
        <name>Cu cation</name>
        <dbReference type="ChEBI" id="CHEBI:23378"/>
    </cofactor>
</comment>
<dbReference type="InterPro" id="IPR002386">
    <property type="entry name" value="Amicyanin/Pseudoazurin"/>
</dbReference>
<dbReference type="Proteomes" id="UP001549143">
    <property type="component" value="Unassembled WGS sequence"/>
</dbReference>
<dbReference type="InterPro" id="IPR008972">
    <property type="entry name" value="Cupredoxin"/>
</dbReference>
<reference evidence="12 13" key="1">
    <citation type="submission" date="2024-06" db="EMBL/GenBank/DDBJ databases">
        <title>Genomic Encyclopedia of Type Strains, Phase IV (KMG-IV): sequencing the most valuable type-strain genomes for metagenomic binning, comparative biology and taxonomic classification.</title>
        <authorList>
            <person name="Goeker M."/>
        </authorList>
    </citation>
    <scope>NUCLEOTIDE SEQUENCE [LARGE SCALE GENOMIC DNA]</scope>
    <source>
        <strain evidence="12 13">DSM 19730</strain>
    </source>
</reference>
<feature type="domain" description="Blue (type 1) copper" evidence="11">
    <location>
        <begin position="27"/>
        <end position="113"/>
    </location>
</feature>
<dbReference type="PRINTS" id="PR00156">
    <property type="entry name" value="COPPERBLUE"/>
</dbReference>
<keyword evidence="8" id="KW-0186">Copper</keyword>
<evidence type="ECO:0000256" key="10">
    <source>
        <dbReference type="SAM" id="SignalP"/>
    </source>
</evidence>
<evidence type="ECO:0000256" key="9">
    <source>
        <dbReference type="NCBIfam" id="TIGR02375"/>
    </source>
</evidence>